<accession>A0ABR2JPC4</accession>
<name>A0ABR2JPC4_9EUKA</name>
<proteinExistence type="predicted"/>
<evidence type="ECO:0000313" key="1">
    <source>
        <dbReference type="EMBL" id="KAK8880509.1"/>
    </source>
</evidence>
<evidence type="ECO:0008006" key="3">
    <source>
        <dbReference type="Google" id="ProtNLM"/>
    </source>
</evidence>
<dbReference type="Proteomes" id="UP001470230">
    <property type="component" value="Unassembled WGS sequence"/>
</dbReference>
<reference evidence="1 2" key="1">
    <citation type="submission" date="2024-04" db="EMBL/GenBank/DDBJ databases">
        <title>Tritrichomonas musculus Genome.</title>
        <authorList>
            <person name="Alves-Ferreira E."/>
            <person name="Grigg M."/>
            <person name="Lorenzi H."/>
            <person name="Galac M."/>
        </authorList>
    </citation>
    <scope>NUCLEOTIDE SEQUENCE [LARGE SCALE GENOMIC DNA]</scope>
    <source>
        <strain evidence="1 2">EAF2021</strain>
    </source>
</reference>
<comment type="caution">
    <text evidence="1">The sequence shown here is derived from an EMBL/GenBank/DDBJ whole genome shotgun (WGS) entry which is preliminary data.</text>
</comment>
<organism evidence="1 2">
    <name type="scientific">Tritrichomonas musculus</name>
    <dbReference type="NCBI Taxonomy" id="1915356"/>
    <lineage>
        <taxon>Eukaryota</taxon>
        <taxon>Metamonada</taxon>
        <taxon>Parabasalia</taxon>
        <taxon>Tritrichomonadida</taxon>
        <taxon>Tritrichomonadidae</taxon>
        <taxon>Tritrichomonas</taxon>
    </lineage>
</organism>
<dbReference type="EMBL" id="JAPFFF010000010">
    <property type="protein sequence ID" value="KAK8880509.1"/>
    <property type="molecule type" value="Genomic_DNA"/>
</dbReference>
<sequence>MMDDTPHVIIPTKIPDIPDGTKISYSQLLLNFRKNEIDQFLNDFCADNRVVNLVDCNSEILENSFVQLQKLISIVNEKMRIEFDSMLEKFNIGQKLTLFLLIKDIIKKSSKDSRVEANDPKNFKFFQINLINCIEVFSNYLENKINIYPNIAQKILKDLEYLCSVFHICRKKD</sequence>
<gene>
    <name evidence="1" type="ORF">M9Y10_003187</name>
</gene>
<keyword evidence="2" id="KW-1185">Reference proteome</keyword>
<protein>
    <recommendedName>
        <fullName evidence="3">PX domain-containing protein</fullName>
    </recommendedName>
</protein>
<evidence type="ECO:0000313" key="2">
    <source>
        <dbReference type="Proteomes" id="UP001470230"/>
    </source>
</evidence>